<keyword evidence="6 15" id="KW-0255">Endonuclease</keyword>
<feature type="domain" description="Type I restriction enzyme HindI endonuclease subunit-like C-terminal" evidence="12">
    <location>
        <begin position="741"/>
        <end position="1047"/>
    </location>
</feature>
<dbReference type="CDD" id="cd18800">
    <property type="entry name" value="SF2_C_EcoR124I-like"/>
    <property type="match status" value="1"/>
</dbReference>
<comment type="function">
    <text evidence="10">Subunit R is required for both nuclease and ATPase activities, but not for modification.</text>
</comment>
<name>A0A7H0G010_9GAMM</name>
<dbReference type="InterPro" id="IPR007409">
    <property type="entry name" value="Restrct_endonuc_type1_HsdR_N"/>
</dbReference>
<evidence type="ECO:0000256" key="10">
    <source>
        <dbReference type="RuleBase" id="RU364115"/>
    </source>
</evidence>
<dbReference type="Pfam" id="PF22679">
    <property type="entry name" value="T1R_D3-like"/>
    <property type="match status" value="1"/>
</dbReference>
<sequence length="1078" mass="121780">MALNEDTLVQQTTADYLRDVLGWRSEYAYNTEVLGPEGSFGRASEKDVVLTRILGEKLMALNPGLPLVAYQDALRQIVEIGAGQSGMTANRDKYRLLRDGVKVEFRKDDGRLDASTLRVFDFDTPDNNDFLAVRELWVKGDLYRRRPDIIGFVNGIPLLFIECKNIHRNLRKAYDQNLKDYLDTVPQLFHHNAFLLLANGSEAKVGALSGKYEHFHNWKRLEEAEPGVVDMETLLKGVCDKRNFLDLFENFILFDDAGDRTIKIVARNHQFLGVNRAIRAVGNRQQNLGKLGVFWHTQGSGKSYSMLFFTRKVHRRIGGNYTFLIVTDRDDLDGQIYGTYVGCGVVGEKEDCRAVSGAGLKDLLGQHKGYVFSLVQKFNEQVSPDDPYSKRDDLIVISDEAHRTQYGTLALNMRNALPNAGYIGFTGTPLMGDDEVTRRVFGDYVSTYDFQRAVDDGATVPLYYDARGEKLKVATDDLNQRIADKLAEFEDELAGDPDAQRRLEQAMGRDYHVITAGERLDRIARDFVKHYAEGWESGKAMFVCIDKPTCVRMHGLIEKYWTEHIHALTLERNRDTDEQSLAQRTRQLQWMGDTRFAVVVSEEQGEVERFRKLGLDITPHRRLIKDGWVVPGEPKPLSMEDAYKKADHPFRVAIVCAMWLTGFDVPTLGTLYLDKPLKAHTLMQAIARANRVAEGKTNGLVVDYCGILKNLRRALATFAGTKGDGNTGGEGTDPAQPEERLLELLDGALAETSIWLDKRGVPLSKILETSGFQRNRAILDTKESINESDETRKRFELMARAVQTRFKASVHVAGVNERRARVDAVMIVYKSLRDDIVHADISHILQALRDEVDQAIVTAEAGNTGTEDSGVKDVADRLFDISKIDFDKLLKEFQRSKRKQTTVQSLKAAIESRLARLLAQNPLRKDLQERYEAIVAEYNREKDRATIEATFQHLTLLVQAMSEEEQRAVELGLDEETLALFDLLRKPDLDKAGIEKLKKVSQGLLATLKARLAEIADWQATEGNRDAVRVTIHDFLYADATGLPVDSYDEQDVEAKTDAVYQHVWRAYQVLPSPVFSN</sequence>
<dbReference type="Pfam" id="PF11867">
    <property type="entry name" value="T1RH-like_C"/>
    <property type="match status" value="1"/>
</dbReference>
<dbReference type="EMBL" id="CP060820">
    <property type="protein sequence ID" value="QNP41626.1"/>
    <property type="molecule type" value="Genomic_DNA"/>
</dbReference>
<dbReference type="SUPFAM" id="SSF52540">
    <property type="entry name" value="P-loop containing nucleoside triphosphate hydrolases"/>
    <property type="match status" value="2"/>
</dbReference>
<evidence type="ECO:0000313" key="15">
    <source>
        <dbReference type="EMBL" id="QNP41626.1"/>
    </source>
</evidence>
<dbReference type="InterPro" id="IPR051268">
    <property type="entry name" value="Type-I_R_enzyme_R_subunit"/>
</dbReference>
<organism evidence="15 16">
    <name type="scientific">Agrilutibacter terrestris</name>
    <dbReference type="NCBI Taxonomy" id="2865112"/>
    <lineage>
        <taxon>Bacteria</taxon>
        <taxon>Pseudomonadati</taxon>
        <taxon>Pseudomonadota</taxon>
        <taxon>Gammaproteobacteria</taxon>
        <taxon>Lysobacterales</taxon>
        <taxon>Lysobacteraceae</taxon>
        <taxon>Agrilutibacter</taxon>
    </lineage>
</organism>
<dbReference type="InterPro" id="IPR055180">
    <property type="entry name" value="HsdR_RecA-like_helicase_dom_2"/>
</dbReference>
<feature type="domain" description="SWI2/SNF2 ATPase" evidence="13">
    <location>
        <begin position="269"/>
        <end position="491"/>
    </location>
</feature>
<dbReference type="Gene3D" id="3.40.50.300">
    <property type="entry name" value="P-loop containing nucleotide triphosphate hydrolases"/>
    <property type="match status" value="2"/>
</dbReference>
<evidence type="ECO:0000256" key="8">
    <source>
        <dbReference type="ARBA" id="ARBA00022840"/>
    </source>
</evidence>
<dbReference type="KEGG" id="lsx:H8B22_05310"/>
<comment type="similarity">
    <text evidence="2 10">Belongs to the HsdR family.</text>
</comment>
<reference evidence="15 16" key="1">
    <citation type="submission" date="2020-08" db="EMBL/GenBank/DDBJ databases">
        <title>Lysobacter sp. II4 sp. nov., isolated from soil.</title>
        <authorList>
            <person name="Woo C.Y."/>
            <person name="Kim J."/>
        </authorList>
    </citation>
    <scope>NUCLEOTIDE SEQUENCE [LARGE SCALE GENOMIC DNA]</scope>
    <source>
        <strain evidence="15 16">II4</strain>
    </source>
</reference>
<evidence type="ECO:0000256" key="1">
    <source>
        <dbReference type="ARBA" id="ARBA00000851"/>
    </source>
</evidence>
<evidence type="ECO:0000256" key="9">
    <source>
        <dbReference type="ARBA" id="ARBA00023125"/>
    </source>
</evidence>
<dbReference type="RefSeq" id="WP_187713062.1">
    <property type="nucleotide sequence ID" value="NZ_CP060820.1"/>
</dbReference>
<keyword evidence="16" id="KW-1185">Reference proteome</keyword>
<evidence type="ECO:0000256" key="6">
    <source>
        <dbReference type="ARBA" id="ARBA00022759"/>
    </source>
</evidence>
<keyword evidence="7 10" id="KW-0378">Hydrolase</keyword>
<dbReference type="Gene3D" id="3.90.1570.50">
    <property type="match status" value="1"/>
</dbReference>
<keyword evidence="4 10" id="KW-0547">Nucleotide-binding</keyword>
<dbReference type="GO" id="GO:0009035">
    <property type="term" value="F:type I site-specific deoxyribonuclease activity"/>
    <property type="evidence" value="ECO:0007669"/>
    <property type="project" value="UniProtKB-EC"/>
</dbReference>
<dbReference type="GO" id="GO:0003677">
    <property type="term" value="F:DNA binding"/>
    <property type="evidence" value="ECO:0007669"/>
    <property type="project" value="UniProtKB-KW"/>
</dbReference>
<evidence type="ECO:0000256" key="4">
    <source>
        <dbReference type="ARBA" id="ARBA00022741"/>
    </source>
</evidence>
<comment type="catalytic activity">
    <reaction evidence="1 10">
        <text>Endonucleolytic cleavage of DNA to give random double-stranded fragments with terminal 5'-phosphates, ATP is simultaneously hydrolyzed.</text>
        <dbReference type="EC" id="3.1.21.3"/>
    </reaction>
</comment>
<dbReference type="GO" id="GO:0009307">
    <property type="term" value="P:DNA restriction-modification system"/>
    <property type="evidence" value="ECO:0007669"/>
    <property type="project" value="UniProtKB-KW"/>
</dbReference>
<dbReference type="InterPro" id="IPR040980">
    <property type="entry name" value="SWI2_SNF2"/>
</dbReference>
<dbReference type="Proteomes" id="UP000516018">
    <property type="component" value="Chromosome"/>
</dbReference>
<evidence type="ECO:0000256" key="3">
    <source>
        <dbReference type="ARBA" id="ARBA00022722"/>
    </source>
</evidence>
<dbReference type="Pfam" id="PF04313">
    <property type="entry name" value="HSDR_N"/>
    <property type="match status" value="1"/>
</dbReference>
<evidence type="ECO:0000256" key="7">
    <source>
        <dbReference type="ARBA" id="ARBA00022801"/>
    </source>
</evidence>
<dbReference type="PANTHER" id="PTHR30195:SF15">
    <property type="entry name" value="TYPE I RESTRICTION ENZYME HINDI ENDONUCLEASE SUBUNIT"/>
    <property type="match status" value="1"/>
</dbReference>
<dbReference type="AlphaFoldDB" id="A0A7H0G010"/>
<dbReference type="Pfam" id="PF18766">
    <property type="entry name" value="SWI2_SNF2"/>
    <property type="match status" value="1"/>
</dbReference>
<keyword evidence="9 10" id="KW-0238">DNA-binding</keyword>
<evidence type="ECO:0000259" key="12">
    <source>
        <dbReference type="Pfam" id="PF11867"/>
    </source>
</evidence>
<keyword evidence="3" id="KW-0540">Nuclease</keyword>
<evidence type="ECO:0000256" key="2">
    <source>
        <dbReference type="ARBA" id="ARBA00008598"/>
    </source>
</evidence>
<evidence type="ECO:0000259" key="13">
    <source>
        <dbReference type="Pfam" id="PF18766"/>
    </source>
</evidence>
<protein>
    <recommendedName>
        <fullName evidence="10">Type I restriction enzyme endonuclease subunit</fullName>
        <shortName evidence="10">R protein</shortName>
        <ecNumber evidence="10">3.1.21.3</ecNumber>
    </recommendedName>
</protein>
<evidence type="ECO:0000313" key="16">
    <source>
        <dbReference type="Proteomes" id="UP000516018"/>
    </source>
</evidence>
<keyword evidence="8 10" id="KW-0067">ATP-binding</keyword>
<comment type="subunit">
    <text evidence="10">The type I restriction/modification system is composed of three polypeptides R, M and S.</text>
</comment>
<gene>
    <name evidence="15" type="ORF">H8B22_05310</name>
</gene>
<dbReference type="GO" id="GO:0005524">
    <property type="term" value="F:ATP binding"/>
    <property type="evidence" value="ECO:0007669"/>
    <property type="project" value="UniProtKB-KW"/>
</dbReference>
<evidence type="ECO:0000256" key="5">
    <source>
        <dbReference type="ARBA" id="ARBA00022747"/>
    </source>
</evidence>
<keyword evidence="5 10" id="KW-0680">Restriction system</keyword>
<dbReference type="CDD" id="cd22332">
    <property type="entry name" value="HsdR_N"/>
    <property type="match status" value="1"/>
</dbReference>
<dbReference type="InterPro" id="IPR027417">
    <property type="entry name" value="P-loop_NTPase"/>
</dbReference>
<dbReference type="NCBIfam" id="TIGR00348">
    <property type="entry name" value="hsdR"/>
    <property type="match status" value="1"/>
</dbReference>
<feature type="domain" description="Restriction endonuclease type I HsdR N-terminal" evidence="11">
    <location>
        <begin position="3"/>
        <end position="211"/>
    </location>
</feature>
<dbReference type="EC" id="3.1.21.3" evidence="10"/>
<dbReference type="InterPro" id="IPR004473">
    <property type="entry name" value="Restrct_endonuc_typeI_HsdR"/>
</dbReference>
<dbReference type="REBASE" id="445276">
    <property type="entry name" value="LspII4ORF5320P"/>
</dbReference>
<feature type="domain" description="Restriction endonuclease type I HsdR second RecA-like helicase" evidence="14">
    <location>
        <begin position="647"/>
        <end position="704"/>
    </location>
</feature>
<proteinExistence type="inferred from homology"/>
<dbReference type="PANTHER" id="PTHR30195">
    <property type="entry name" value="TYPE I SITE-SPECIFIC DEOXYRIBONUCLEASE PROTEIN SUBUNIT M AND R"/>
    <property type="match status" value="1"/>
</dbReference>
<dbReference type="InterPro" id="IPR021810">
    <property type="entry name" value="T1RH-like_C"/>
</dbReference>
<evidence type="ECO:0000259" key="11">
    <source>
        <dbReference type="Pfam" id="PF04313"/>
    </source>
</evidence>
<accession>A0A7H0G010</accession>
<evidence type="ECO:0000259" key="14">
    <source>
        <dbReference type="Pfam" id="PF22679"/>
    </source>
</evidence>